<dbReference type="PANTHER" id="PTHR24410:SF23">
    <property type="entry name" value="BTB DOMAIN-CONTAINING PROTEIN-RELATED"/>
    <property type="match status" value="1"/>
</dbReference>
<dbReference type="OrthoDB" id="6359816at2759"/>
<dbReference type="InterPro" id="IPR011705">
    <property type="entry name" value="BACK"/>
</dbReference>
<dbReference type="Pfam" id="PF07707">
    <property type="entry name" value="BACK"/>
    <property type="match status" value="1"/>
</dbReference>
<dbReference type="InterPro" id="IPR011333">
    <property type="entry name" value="SKP1/BTB/POZ_sf"/>
</dbReference>
<dbReference type="PANTHER" id="PTHR24410">
    <property type="entry name" value="HL07962P-RELATED"/>
    <property type="match status" value="1"/>
</dbReference>
<organism evidence="2 4">
    <name type="scientific">Glomus cerebriforme</name>
    <dbReference type="NCBI Taxonomy" id="658196"/>
    <lineage>
        <taxon>Eukaryota</taxon>
        <taxon>Fungi</taxon>
        <taxon>Fungi incertae sedis</taxon>
        <taxon>Mucoromycota</taxon>
        <taxon>Glomeromycotina</taxon>
        <taxon>Glomeromycetes</taxon>
        <taxon>Glomerales</taxon>
        <taxon>Glomeraceae</taxon>
        <taxon>Glomus</taxon>
    </lineage>
</organism>
<dbReference type="Pfam" id="PF00651">
    <property type="entry name" value="BTB"/>
    <property type="match status" value="1"/>
</dbReference>
<dbReference type="PROSITE" id="PS50097">
    <property type="entry name" value="BTB"/>
    <property type="match status" value="1"/>
</dbReference>
<dbReference type="InterPro" id="IPR051481">
    <property type="entry name" value="BTB-POZ/Galectin-3-binding"/>
</dbReference>
<dbReference type="EMBL" id="QKYT01001026">
    <property type="protein sequence ID" value="RIA80181.1"/>
    <property type="molecule type" value="Genomic_DNA"/>
</dbReference>
<dbReference type="STRING" id="658196.A0A397SBQ5"/>
<evidence type="ECO:0000313" key="4">
    <source>
        <dbReference type="Proteomes" id="UP000265703"/>
    </source>
</evidence>
<accession>A0A397SBQ5</accession>
<evidence type="ECO:0000313" key="2">
    <source>
        <dbReference type="EMBL" id="RIA80181.1"/>
    </source>
</evidence>
<feature type="domain" description="BTB" evidence="1">
    <location>
        <begin position="23"/>
        <end position="96"/>
    </location>
</feature>
<name>A0A397SBQ5_9GLOM</name>
<sequence>MEIKTIQKIFAKFGDLLDSGLGSDVIIEVGKESNIKKFHVHSIVLIAVSPYFHTAFSSTWVNRVNGNIHFEKPNISPNTFEIILKFIYKADLDLNRQKTSDICNLIKASDELNIDILNEHILEFVSQNSRKLLNEDPVQILQVVFQLDIFSNLRDTFLQIICKNPEKLMNFSNFHSINKYILIQLLKRDDLNMEEIKIWYHLLDWASFNIQDKLNINEIEKWNSGDFALLKDEIKDFIPYIRWFQISGKDFWYNIKPFKDALPDDLYDNLLGYYIDKSVKLTSLTILPQRNNPSVKQIHKGSAKMSKKAPMSMSKKVPTSKSRKIVVI</sequence>
<dbReference type="SMART" id="SM00225">
    <property type="entry name" value="BTB"/>
    <property type="match status" value="1"/>
</dbReference>
<evidence type="ECO:0000259" key="1">
    <source>
        <dbReference type="PROSITE" id="PS50097"/>
    </source>
</evidence>
<comment type="caution">
    <text evidence="2">The sequence shown here is derived from an EMBL/GenBank/DDBJ whole genome shotgun (WGS) entry which is preliminary data.</text>
</comment>
<evidence type="ECO:0000313" key="3">
    <source>
        <dbReference type="EMBL" id="RIA95823.1"/>
    </source>
</evidence>
<proteinExistence type="predicted"/>
<dbReference type="CDD" id="cd18186">
    <property type="entry name" value="BTB_POZ_ZBTB_KLHL-like"/>
    <property type="match status" value="1"/>
</dbReference>
<keyword evidence="4" id="KW-1185">Reference proteome</keyword>
<reference evidence="2 4" key="1">
    <citation type="submission" date="2018-06" db="EMBL/GenBank/DDBJ databases">
        <title>Comparative genomics reveals the genomic features of Rhizophagus irregularis, R. cerebriforme, R. diaphanum and Gigaspora rosea, and their symbiotic lifestyle signature.</title>
        <authorList>
            <person name="Morin E."/>
            <person name="San Clemente H."/>
            <person name="Chen E.C.H."/>
            <person name="De La Providencia I."/>
            <person name="Hainaut M."/>
            <person name="Kuo A."/>
            <person name="Kohler A."/>
            <person name="Murat C."/>
            <person name="Tang N."/>
            <person name="Roy S."/>
            <person name="Loubradou J."/>
            <person name="Henrissat B."/>
            <person name="Grigoriev I.V."/>
            <person name="Corradi N."/>
            <person name="Roux C."/>
            <person name="Martin F.M."/>
        </authorList>
    </citation>
    <scope>NUCLEOTIDE SEQUENCE [LARGE SCALE GENOMIC DNA]</scope>
    <source>
        <strain evidence="2 4">DAOM 227022</strain>
    </source>
</reference>
<dbReference type="Gene3D" id="1.25.40.420">
    <property type="match status" value="1"/>
</dbReference>
<dbReference type="InterPro" id="IPR000210">
    <property type="entry name" value="BTB/POZ_dom"/>
</dbReference>
<protein>
    <submittedName>
        <fullName evidence="2">BTB/POZ protein</fullName>
    </submittedName>
</protein>
<dbReference type="Proteomes" id="UP000265703">
    <property type="component" value="Unassembled WGS sequence"/>
</dbReference>
<dbReference type="AlphaFoldDB" id="A0A397SBQ5"/>
<dbReference type="Gene3D" id="3.30.710.10">
    <property type="entry name" value="Potassium Channel Kv1.1, Chain A"/>
    <property type="match status" value="1"/>
</dbReference>
<dbReference type="SUPFAM" id="SSF54695">
    <property type="entry name" value="POZ domain"/>
    <property type="match status" value="1"/>
</dbReference>
<gene>
    <name evidence="3" type="ORF">C1645_756445</name>
    <name evidence="2" type="ORF">C1645_793087</name>
</gene>
<dbReference type="EMBL" id="QKYT01000054">
    <property type="protein sequence ID" value="RIA95823.1"/>
    <property type="molecule type" value="Genomic_DNA"/>
</dbReference>